<dbReference type="SUPFAM" id="SSF111369">
    <property type="entry name" value="HlyD-like secretion proteins"/>
    <property type="match status" value="2"/>
</dbReference>
<keyword evidence="4" id="KW-0472">Membrane</keyword>
<sequence length="429" mass="45994">MTQNVLFKFPNQRLIVLVVAATVITGGIAFYGISQSGLVGQSASSELGETPPVTPKISALGRLEPETEVISLSAPLDLDGDRIAQILVQEGDTVKSGQVVAILDSRTRLQTAVLQAEKQVRVAKAKLAQVEAGAKTGEIQAQQATIERLQAQLQGDKIAQQEAIARIEAQSLGERLAQEATINKLQAELNNAQAEYERYQQLSSEGAISLSLFDSKRLSLNTAKQQLSQAQAVLNQINSTASRELAQAQVTLTRINATGNKQISEAQATLNSIAEIRPVDIAAAKSEVENAIATLKQMQTNLESTSIIAPISGQILKIHTRVGEKISEAGIADLAQTEQMIAVAQVYQTDISKVKLGQSAVISSQAFPGELRGTVSQIGLQVNRQNVFSNQPGENLDSRVIDVKIRLHPDDSKKVSGLTNLQVQTSIEL</sequence>
<dbReference type="InterPro" id="IPR058625">
    <property type="entry name" value="MdtA-like_BSH"/>
</dbReference>
<reference evidence="7 8" key="1">
    <citation type="submission" date="2016-04" db="EMBL/GenBank/DDBJ databases">
        <title>Draft Genome Assembly of the Bloom-forming Cyanobacterium Nodularia spumigena Strain CENA596 in Shrimp Production Ponds.</title>
        <authorList>
            <person name="Popin R.V."/>
            <person name="Rigonato J."/>
            <person name="Abreu V.A."/>
            <person name="Andreote A.P."/>
            <person name="Silveira S.B."/>
            <person name="Odebrecht C."/>
            <person name="Fiore M.F."/>
        </authorList>
    </citation>
    <scope>NUCLEOTIDE SEQUENCE [LARGE SCALE GENOMIC DNA]</scope>
    <source>
        <strain evidence="7 8">CENA596</strain>
    </source>
</reference>
<evidence type="ECO:0000256" key="3">
    <source>
        <dbReference type="SAM" id="Coils"/>
    </source>
</evidence>
<evidence type="ECO:0000313" key="7">
    <source>
        <dbReference type="EMBL" id="KZL50419.1"/>
    </source>
</evidence>
<dbReference type="AlphaFoldDB" id="A0A166K0T9"/>
<dbReference type="Gene3D" id="1.10.287.470">
    <property type="entry name" value="Helix hairpin bin"/>
    <property type="match status" value="1"/>
</dbReference>
<comment type="caution">
    <text evidence="7">The sequence shown here is derived from an EMBL/GenBank/DDBJ whole genome shotgun (WGS) entry which is preliminary data.</text>
</comment>
<name>A0A166K0T9_NODSP</name>
<feature type="domain" description="Multidrug resistance protein MdtA-like alpha-helical hairpin" evidence="5">
    <location>
        <begin position="179"/>
        <end position="236"/>
    </location>
</feature>
<dbReference type="PRINTS" id="PR01490">
    <property type="entry name" value="RTXTOXIND"/>
</dbReference>
<accession>A0A166K0T9</accession>
<keyword evidence="2 3" id="KW-0175">Coiled coil</keyword>
<dbReference type="NCBIfam" id="TIGR02971">
    <property type="entry name" value="heterocyst_DevB"/>
    <property type="match status" value="1"/>
</dbReference>
<feature type="domain" description="Multidrug resistance protein MdtA-like barrel-sandwich hybrid" evidence="6">
    <location>
        <begin position="82"/>
        <end position="330"/>
    </location>
</feature>
<protein>
    <submittedName>
        <fullName evidence="7">Hemolysin D</fullName>
    </submittedName>
</protein>
<dbReference type="Gene3D" id="2.40.50.100">
    <property type="match status" value="1"/>
</dbReference>
<dbReference type="PANTHER" id="PTHR32347">
    <property type="entry name" value="EFFLUX SYSTEM COMPONENT YKNX-RELATED"/>
    <property type="match status" value="1"/>
</dbReference>
<dbReference type="EMBL" id="LWAJ01000087">
    <property type="protein sequence ID" value="KZL50419.1"/>
    <property type="molecule type" value="Genomic_DNA"/>
</dbReference>
<dbReference type="GO" id="GO:0030313">
    <property type="term" value="C:cell envelope"/>
    <property type="evidence" value="ECO:0007669"/>
    <property type="project" value="UniProtKB-SubCell"/>
</dbReference>
<keyword evidence="4" id="KW-0812">Transmembrane</keyword>
<feature type="transmembrane region" description="Helical" evidence="4">
    <location>
        <begin position="14"/>
        <end position="33"/>
    </location>
</feature>
<comment type="subcellular location">
    <subcellularLocation>
        <location evidence="1">Cell envelope</location>
    </subcellularLocation>
</comment>
<dbReference type="Pfam" id="PF25917">
    <property type="entry name" value="BSH_RND"/>
    <property type="match status" value="1"/>
</dbReference>
<evidence type="ECO:0000256" key="1">
    <source>
        <dbReference type="ARBA" id="ARBA00004196"/>
    </source>
</evidence>
<dbReference type="Proteomes" id="UP000076555">
    <property type="component" value="Unassembled WGS sequence"/>
</dbReference>
<evidence type="ECO:0000313" key="8">
    <source>
        <dbReference type="Proteomes" id="UP000076555"/>
    </source>
</evidence>
<evidence type="ECO:0000259" key="5">
    <source>
        <dbReference type="Pfam" id="PF25876"/>
    </source>
</evidence>
<proteinExistence type="predicted"/>
<dbReference type="InterPro" id="IPR058624">
    <property type="entry name" value="MdtA-like_HH"/>
</dbReference>
<dbReference type="RefSeq" id="WP_063872190.1">
    <property type="nucleotide sequence ID" value="NZ_CAWMRI010000087.1"/>
</dbReference>
<dbReference type="Gene3D" id="2.40.30.170">
    <property type="match status" value="1"/>
</dbReference>
<dbReference type="PANTHER" id="PTHR32347:SF27">
    <property type="entry name" value="RND EFFLUX PUMP MEMBRANE FUSION PROTEIN BARREL-SANDWICH DOMAIN-CONTAINING PROTEIN"/>
    <property type="match status" value="1"/>
</dbReference>
<dbReference type="Pfam" id="PF25876">
    <property type="entry name" value="HH_MFP_RND"/>
    <property type="match status" value="1"/>
</dbReference>
<evidence type="ECO:0000259" key="6">
    <source>
        <dbReference type="Pfam" id="PF25917"/>
    </source>
</evidence>
<gene>
    <name evidence="7" type="ORF">A2T98_07380</name>
</gene>
<dbReference type="InterPro" id="IPR014315">
    <property type="entry name" value="ABC_heterocyst_DevB"/>
</dbReference>
<dbReference type="OrthoDB" id="556614at2"/>
<keyword evidence="4" id="KW-1133">Transmembrane helix</keyword>
<evidence type="ECO:0000256" key="2">
    <source>
        <dbReference type="ARBA" id="ARBA00023054"/>
    </source>
</evidence>
<evidence type="ECO:0000256" key="4">
    <source>
        <dbReference type="SAM" id="Phobius"/>
    </source>
</evidence>
<organism evidence="7 8">
    <name type="scientific">Nodularia spumigena CENA596</name>
    <dbReference type="NCBI Taxonomy" id="1819295"/>
    <lineage>
        <taxon>Bacteria</taxon>
        <taxon>Bacillati</taxon>
        <taxon>Cyanobacteriota</taxon>
        <taxon>Cyanophyceae</taxon>
        <taxon>Nostocales</taxon>
        <taxon>Nodulariaceae</taxon>
        <taxon>Nodularia</taxon>
    </lineage>
</organism>
<feature type="coiled-coil region" evidence="3">
    <location>
        <begin position="175"/>
        <end position="240"/>
    </location>
</feature>
<dbReference type="InterPro" id="IPR050465">
    <property type="entry name" value="UPF0194_transport"/>
</dbReference>